<evidence type="ECO:0000313" key="2">
    <source>
        <dbReference type="Proteomes" id="UP000012672"/>
    </source>
</evidence>
<proteinExistence type="predicted"/>
<gene>
    <name evidence="1" type="ORF">MMALV_06800</name>
</gene>
<dbReference type="Proteomes" id="UP000012672">
    <property type="component" value="Chromosome"/>
</dbReference>
<sequence length="40" mass="4251">MPSNVKAEPIKKLMSKAIDELKASSSFAFPRGEGVQVCGV</sequence>
<dbReference type="InParanoid" id="M9SCE8"/>
<name>M9SCE8_METAX</name>
<reference evidence="1 2" key="1">
    <citation type="journal article" date="2012" name="J. Bacteriol.">
        <title>Genome sequence of 'Candidatus Methanomethylophilus alvus' Mx1201, a methanogenic archaeon from the human gut belonging to a seventh order of methanogens.</title>
        <authorList>
            <person name="Borrel G."/>
            <person name="Harris H.M."/>
            <person name="Tottey W."/>
            <person name="Mihajlovski A."/>
            <person name="Parisot N."/>
            <person name="Peyretaillade E."/>
            <person name="Peyret P."/>
            <person name="Gribaldo S."/>
            <person name="O'Toole P.W."/>
            <person name="Brugere J.F."/>
        </authorList>
    </citation>
    <scope>NUCLEOTIDE SEQUENCE [LARGE SCALE GENOMIC DNA]</scope>
    <source>
        <strain evidence="1 2">Mx1201</strain>
    </source>
</reference>
<dbReference type="KEGG" id="max:MMALV_06800"/>
<dbReference type="eggNOG" id="arCOG03473">
    <property type="taxonomic scope" value="Archaea"/>
</dbReference>
<organism evidence="1 2">
    <name type="scientific">Methanomethylophilus alvi (strain Mx1201)</name>
    <dbReference type="NCBI Taxonomy" id="1236689"/>
    <lineage>
        <taxon>Archaea</taxon>
        <taxon>Methanobacteriati</taxon>
        <taxon>Thermoplasmatota</taxon>
        <taxon>Thermoplasmata</taxon>
        <taxon>Methanomassiliicoccales</taxon>
        <taxon>Methanomethylophilaceae</taxon>
        <taxon>Methanomethylophilus</taxon>
    </lineage>
</organism>
<evidence type="ECO:0000313" key="1">
    <source>
        <dbReference type="EMBL" id="AGI85419.1"/>
    </source>
</evidence>
<dbReference type="AlphaFoldDB" id="M9SCE8"/>
<keyword evidence="2" id="KW-1185">Reference proteome</keyword>
<dbReference type="EMBL" id="CP004049">
    <property type="protein sequence ID" value="AGI85419.1"/>
    <property type="molecule type" value="Genomic_DNA"/>
</dbReference>
<dbReference type="HOGENOM" id="CLU_3282659_0_0_2"/>
<accession>M9SCE8</accession>
<protein>
    <submittedName>
        <fullName evidence="1">Uncharacterized protein</fullName>
    </submittedName>
</protein>